<evidence type="ECO:0000313" key="6">
    <source>
        <dbReference type="EMBL" id="KAK4466969.1"/>
    </source>
</evidence>
<dbReference type="PANTHER" id="PTHR21708:SF30">
    <property type="entry name" value="2-DEHYDROPANTOATE 2-REDUCTASE-RELATED"/>
    <property type="match status" value="1"/>
</dbReference>
<evidence type="ECO:0000256" key="2">
    <source>
        <dbReference type="ARBA" id="ARBA00022857"/>
    </source>
</evidence>
<evidence type="ECO:0000256" key="3">
    <source>
        <dbReference type="ARBA" id="ARBA00023002"/>
    </source>
</evidence>
<dbReference type="InterPro" id="IPR013752">
    <property type="entry name" value="KPA_reductase"/>
</dbReference>
<evidence type="ECO:0000259" key="4">
    <source>
        <dbReference type="Pfam" id="PF02558"/>
    </source>
</evidence>
<proteinExistence type="inferred from homology"/>
<dbReference type="NCBIfam" id="TIGR00745">
    <property type="entry name" value="apbA_panE"/>
    <property type="match status" value="1"/>
</dbReference>
<organism evidence="6 7">
    <name type="scientific">Cladorrhinum samala</name>
    <dbReference type="NCBI Taxonomy" id="585594"/>
    <lineage>
        <taxon>Eukaryota</taxon>
        <taxon>Fungi</taxon>
        <taxon>Dikarya</taxon>
        <taxon>Ascomycota</taxon>
        <taxon>Pezizomycotina</taxon>
        <taxon>Sordariomycetes</taxon>
        <taxon>Sordariomycetidae</taxon>
        <taxon>Sordariales</taxon>
        <taxon>Podosporaceae</taxon>
        <taxon>Cladorrhinum</taxon>
    </lineage>
</organism>
<dbReference type="InterPro" id="IPR003710">
    <property type="entry name" value="ApbA"/>
</dbReference>
<reference evidence="6" key="1">
    <citation type="journal article" date="2023" name="Mol. Phylogenet. Evol.">
        <title>Genome-scale phylogeny and comparative genomics of the fungal order Sordariales.</title>
        <authorList>
            <person name="Hensen N."/>
            <person name="Bonometti L."/>
            <person name="Westerberg I."/>
            <person name="Brannstrom I.O."/>
            <person name="Guillou S."/>
            <person name="Cros-Aarteil S."/>
            <person name="Calhoun S."/>
            <person name="Haridas S."/>
            <person name="Kuo A."/>
            <person name="Mondo S."/>
            <person name="Pangilinan J."/>
            <person name="Riley R."/>
            <person name="LaButti K."/>
            <person name="Andreopoulos B."/>
            <person name="Lipzen A."/>
            <person name="Chen C."/>
            <person name="Yan M."/>
            <person name="Daum C."/>
            <person name="Ng V."/>
            <person name="Clum A."/>
            <person name="Steindorff A."/>
            <person name="Ohm R.A."/>
            <person name="Martin F."/>
            <person name="Silar P."/>
            <person name="Natvig D.O."/>
            <person name="Lalanne C."/>
            <person name="Gautier V."/>
            <person name="Ament-Velasquez S.L."/>
            <person name="Kruys A."/>
            <person name="Hutchinson M.I."/>
            <person name="Powell A.J."/>
            <person name="Barry K."/>
            <person name="Miller A.N."/>
            <person name="Grigoriev I.V."/>
            <person name="Debuchy R."/>
            <person name="Gladieux P."/>
            <person name="Hiltunen Thoren M."/>
            <person name="Johannesson H."/>
        </authorList>
    </citation>
    <scope>NUCLEOTIDE SEQUENCE</scope>
    <source>
        <strain evidence="6">PSN324</strain>
    </source>
</reference>
<comment type="caution">
    <text evidence="6">The sequence shown here is derived from an EMBL/GenBank/DDBJ whole genome shotgun (WGS) entry which is preliminary data.</text>
</comment>
<keyword evidence="3" id="KW-0560">Oxidoreductase</keyword>
<dbReference type="SUPFAM" id="SSF51735">
    <property type="entry name" value="NAD(P)-binding Rossmann-fold domains"/>
    <property type="match status" value="1"/>
</dbReference>
<comment type="similarity">
    <text evidence="1">Belongs to the ketopantoate reductase family.</text>
</comment>
<protein>
    <submittedName>
        <fullName evidence="6">2-dehydropantoate 2-reductase</fullName>
    </submittedName>
</protein>
<evidence type="ECO:0000259" key="5">
    <source>
        <dbReference type="Pfam" id="PF08546"/>
    </source>
</evidence>
<dbReference type="GO" id="GO:0015940">
    <property type="term" value="P:pantothenate biosynthetic process"/>
    <property type="evidence" value="ECO:0007669"/>
    <property type="project" value="InterPro"/>
</dbReference>
<dbReference type="EMBL" id="MU864929">
    <property type="protein sequence ID" value="KAK4466969.1"/>
    <property type="molecule type" value="Genomic_DNA"/>
</dbReference>
<feature type="domain" description="Ketopantoate reductase N-terminal" evidence="4">
    <location>
        <begin position="14"/>
        <end position="171"/>
    </location>
</feature>
<accession>A0AAV9I1A6</accession>
<dbReference type="Gene3D" id="1.10.1040.10">
    <property type="entry name" value="N-(1-d-carboxylethyl)-l-norvaline Dehydrogenase, domain 2"/>
    <property type="match status" value="1"/>
</dbReference>
<dbReference type="FunFam" id="1.10.1040.10:FF:000017">
    <property type="entry name" value="2-dehydropantoate 2-reductase"/>
    <property type="match status" value="1"/>
</dbReference>
<dbReference type="Pfam" id="PF02558">
    <property type="entry name" value="ApbA"/>
    <property type="match status" value="1"/>
</dbReference>
<gene>
    <name evidence="6" type="ORF">QBC42DRAFT_165915</name>
</gene>
<dbReference type="Proteomes" id="UP001321749">
    <property type="component" value="Unassembled WGS sequence"/>
</dbReference>
<feature type="domain" description="Ketopantoate reductase C-terminal" evidence="5">
    <location>
        <begin position="205"/>
        <end position="331"/>
    </location>
</feature>
<evidence type="ECO:0000256" key="1">
    <source>
        <dbReference type="ARBA" id="ARBA00007870"/>
    </source>
</evidence>
<dbReference type="InterPro" id="IPR013332">
    <property type="entry name" value="KPR_N"/>
</dbReference>
<keyword evidence="7" id="KW-1185">Reference proteome</keyword>
<keyword evidence="2" id="KW-0521">NADP</keyword>
<dbReference type="AlphaFoldDB" id="A0AAV9I1A6"/>
<dbReference type="GO" id="GO:0005737">
    <property type="term" value="C:cytoplasm"/>
    <property type="evidence" value="ECO:0007669"/>
    <property type="project" value="TreeGrafter"/>
</dbReference>
<dbReference type="Gene3D" id="3.40.50.720">
    <property type="entry name" value="NAD(P)-binding Rossmann-like Domain"/>
    <property type="match status" value="1"/>
</dbReference>
<dbReference type="PANTHER" id="PTHR21708">
    <property type="entry name" value="PROBABLE 2-DEHYDROPANTOATE 2-REDUCTASE"/>
    <property type="match status" value="1"/>
</dbReference>
<dbReference type="Pfam" id="PF08546">
    <property type="entry name" value="ApbA_C"/>
    <property type="match status" value="1"/>
</dbReference>
<dbReference type="SUPFAM" id="SSF48179">
    <property type="entry name" value="6-phosphogluconate dehydrogenase C-terminal domain-like"/>
    <property type="match status" value="1"/>
</dbReference>
<dbReference type="InterPro" id="IPR013328">
    <property type="entry name" value="6PGD_dom2"/>
</dbReference>
<dbReference type="GO" id="GO:0008677">
    <property type="term" value="F:2-dehydropantoate 2-reductase activity"/>
    <property type="evidence" value="ECO:0007669"/>
    <property type="project" value="InterPro"/>
</dbReference>
<sequence>MGSLPYDSVPKYNVLVVGSGGVGTMAAYAMEKSAKSAVTAVLRSNYAAVKRRGFNIDSRDHGNIIGWKPTHIRETIPDLAREAHIQPYDFIVVTTKNLADVPPSVAEIIAPAVTPGRTAIALLQNGLNIERPVVAAFPSNPVISGVPYIGAIEKPAGTIKHVNHDRLIVSPFCNPNIPASVSEEAARSFRDAYSCRAVTCEYEPDVRYARWRKLLYNASYNTVAAILGMDTSRMRVSEHVIDGLVRPAMREIQAAARVVAPGVELPDELIEELIRIDTYEGFFKPSMLQDVEKGKFIEFENIIGEPLREAEKHGVSMPTLKVVYALLKGLQWKTMEANGLVEVPRDCTPGMKYGKKGGR</sequence>
<dbReference type="InterPro" id="IPR051402">
    <property type="entry name" value="KPR-Related"/>
</dbReference>
<dbReference type="InterPro" id="IPR008927">
    <property type="entry name" value="6-PGluconate_DH-like_C_sf"/>
</dbReference>
<reference evidence="6" key="2">
    <citation type="submission" date="2023-06" db="EMBL/GenBank/DDBJ databases">
        <authorList>
            <consortium name="Lawrence Berkeley National Laboratory"/>
            <person name="Mondo S.J."/>
            <person name="Hensen N."/>
            <person name="Bonometti L."/>
            <person name="Westerberg I."/>
            <person name="Brannstrom I.O."/>
            <person name="Guillou S."/>
            <person name="Cros-Aarteil S."/>
            <person name="Calhoun S."/>
            <person name="Haridas S."/>
            <person name="Kuo A."/>
            <person name="Pangilinan J."/>
            <person name="Riley R."/>
            <person name="Labutti K."/>
            <person name="Andreopoulos B."/>
            <person name="Lipzen A."/>
            <person name="Chen C."/>
            <person name="Yanf M."/>
            <person name="Daum C."/>
            <person name="Ng V."/>
            <person name="Clum A."/>
            <person name="Steindorff A."/>
            <person name="Ohm R."/>
            <person name="Martin F."/>
            <person name="Silar P."/>
            <person name="Natvig D."/>
            <person name="Lalanne C."/>
            <person name="Gautier V."/>
            <person name="Ament-Velasquez S.L."/>
            <person name="Kruys A."/>
            <person name="Hutchinson M.I."/>
            <person name="Powell A.J."/>
            <person name="Barry K."/>
            <person name="Miller A.N."/>
            <person name="Grigoriev I.V."/>
            <person name="Debuchy R."/>
            <person name="Gladieux P."/>
            <person name="Thoren M.H."/>
            <person name="Johannesson H."/>
        </authorList>
    </citation>
    <scope>NUCLEOTIDE SEQUENCE</scope>
    <source>
        <strain evidence="6">PSN324</strain>
    </source>
</reference>
<name>A0AAV9I1A6_9PEZI</name>
<evidence type="ECO:0000313" key="7">
    <source>
        <dbReference type="Proteomes" id="UP001321749"/>
    </source>
</evidence>
<dbReference type="InterPro" id="IPR036291">
    <property type="entry name" value="NAD(P)-bd_dom_sf"/>
</dbReference>